<dbReference type="Pfam" id="PF01547">
    <property type="entry name" value="SBP_bac_1"/>
    <property type="match status" value="1"/>
</dbReference>
<comment type="caution">
    <text evidence="7">The sequence shown here is derived from an EMBL/GenBank/DDBJ whole genome shotgun (WGS) entry which is preliminary data.</text>
</comment>
<gene>
    <name evidence="7" type="ORF">ESZ91_09480</name>
</gene>
<reference evidence="7 8" key="1">
    <citation type="journal article" date="2019" name="Gut">
        <title>Antibiotics-induced monodominance of a novel gut bacterial order.</title>
        <authorList>
            <person name="Hildebrand F."/>
            <person name="Moitinho-Silva L."/>
            <person name="Blasche S."/>
            <person name="Jahn M.T."/>
            <person name="Gossmann T.I."/>
            <person name="Heuerta-Cepas J."/>
            <person name="Hercog R."/>
            <person name="Luetge M."/>
            <person name="Bahram M."/>
            <person name="Pryszlak A."/>
            <person name="Alves R.J."/>
            <person name="Waszak S.M."/>
            <person name="Zhu A."/>
            <person name="Ye L."/>
            <person name="Costea P.I."/>
            <person name="Aalvink S."/>
            <person name="Belzer C."/>
            <person name="Forslund S.K."/>
            <person name="Sunagawa S."/>
            <person name="Hentschel U."/>
            <person name="Merten C."/>
            <person name="Patil K.R."/>
            <person name="Benes V."/>
            <person name="Bork P."/>
        </authorList>
    </citation>
    <scope>NUCLEOTIDE SEQUENCE [LARGE SCALE GENOMIC DNA]</scope>
    <source>
        <strain evidence="7 8">HDS1380</strain>
    </source>
</reference>
<dbReference type="InterPro" id="IPR006059">
    <property type="entry name" value="SBP"/>
</dbReference>
<dbReference type="Gene3D" id="3.40.190.10">
    <property type="entry name" value="Periplasmic binding protein-like II"/>
    <property type="match status" value="1"/>
</dbReference>
<evidence type="ECO:0000256" key="2">
    <source>
        <dbReference type="ARBA" id="ARBA00022729"/>
    </source>
</evidence>
<keyword evidence="5" id="KW-0449">Lipoprotein</keyword>
<evidence type="ECO:0000256" key="3">
    <source>
        <dbReference type="ARBA" id="ARBA00023136"/>
    </source>
</evidence>
<evidence type="ECO:0000256" key="4">
    <source>
        <dbReference type="ARBA" id="ARBA00023139"/>
    </source>
</evidence>
<dbReference type="PANTHER" id="PTHR43649:SF33">
    <property type="entry name" value="POLYGALACTURONAN_RHAMNOGALACTURONAN-BINDING PROTEIN YTCQ"/>
    <property type="match status" value="1"/>
</dbReference>
<dbReference type="OrthoDB" id="94797at2"/>
<keyword evidence="3" id="KW-0472">Membrane</keyword>
<accession>A0A4Q2KAA4</accession>
<feature type="chain" id="PRO_5020250969" evidence="6">
    <location>
        <begin position="26"/>
        <end position="493"/>
    </location>
</feature>
<evidence type="ECO:0000256" key="5">
    <source>
        <dbReference type="ARBA" id="ARBA00023288"/>
    </source>
</evidence>
<keyword evidence="1" id="KW-1003">Cell membrane</keyword>
<evidence type="ECO:0000313" key="8">
    <source>
        <dbReference type="Proteomes" id="UP000291269"/>
    </source>
</evidence>
<dbReference type="RefSeq" id="WP_129226620.1">
    <property type="nucleotide sequence ID" value="NZ_SDOZ01000003.1"/>
</dbReference>
<dbReference type="PROSITE" id="PS51257">
    <property type="entry name" value="PROKAR_LIPOPROTEIN"/>
    <property type="match status" value="1"/>
</dbReference>
<dbReference type="PANTHER" id="PTHR43649">
    <property type="entry name" value="ARABINOSE-BINDING PROTEIN-RELATED"/>
    <property type="match status" value="1"/>
</dbReference>
<organism evidence="7 8">
    <name type="scientific">Candidatus Borkfalkia ceftriaxoniphila</name>
    <dbReference type="NCBI Taxonomy" id="2508949"/>
    <lineage>
        <taxon>Bacteria</taxon>
        <taxon>Bacillati</taxon>
        <taxon>Bacillota</taxon>
        <taxon>Clostridia</taxon>
        <taxon>Christensenellales</taxon>
        <taxon>Christensenellaceae</taxon>
        <taxon>Candidatus Borkfalkia</taxon>
    </lineage>
</organism>
<protein>
    <submittedName>
        <fullName evidence="7">Carbohydrate ABC transporter substrate-binding protein</fullName>
    </submittedName>
</protein>
<keyword evidence="2 6" id="KW-0732">Signal</keyword>
<dbReference type="EMBL" id="SDOZ01000003">
    <property type="protein sequence ID" value="RXZ58277.1"/>
    <property type="molecule type" value="Genomic_DNA"/>
</dbReference>
<proteinExistence type="predicted"/>
<name>A0A4Q2KAA4_9FIRM</name>
<dbReference type="Proteomes" id="UP000291269">
    <property type="component" value="Unassembled WGS sequence"/>
</dbReference>
<evidence type="ECO:0000256" key="1">
    <source>
        <dbReference type="ARBA" id="ARBA00022475"/>
    </source>
</evidence>
<keyword evidence="4" id="KW-0564">Palmitate</keyword>
<dbReference type="SUPFAM" id="SSF53850">
    <property type="entry name" value="Periplasmic binding protein-like II"/>
    <property type="match status" value="1"/>
</dbReference>
<evidence type="ECO:0000256" key="6">
    <source>
        <dbReference type="SAM" id="SignalP"/>
    </source>
</evidence>
<dbReference type="InterPro" id="IPR050490">
    <property type="entry name" value="Bact_solute-bd_prot1"/>
</dbReference>
<evidence type="ECO:0000313" key="7">
    <source>
        <dbReference type="EMBL" id="RXZ58277.1"/>
    </source>
</evidence>
<sequence length="493" mass="55463">MKQTKIWLKLVACAIAVSMCFACFAFVGCKGGSTPNDDWGEDDPPTPTEPVTIRVMHYWPECAEAFDEIAENFTKENPSIKVEYSTSDYNNMMSALNTAWLGGTMPDVFSYWSHQMREILIEGEDFMAADLTEQFMNDEAFMSRFKNERAWELGKIGEGHYNVPFRATGFVIYYNKTVFNEYGWAQPESLEEFEQLLSDILAADLGVTPLKTYGTNGTFMFMWKALFAYYDVLSGMSSDENYLTGRISQDETDWNAYAAAMDKLRLWNSKGVFGDAVLAGGEDASEKLFIDGECLMAMLNNNLLNEITEQAEFEVGVMTLPAPEIFNSLDGYDSTYGYSYGGYDGFCISSSSTKKSAAKKFVEYLLSDEAQQIFSDSTLSIMANKNVTYANEVQQEMVETMTFTALYDYVPDYNTTSSYNSIGDKISYYSSGSNSHGTGAEIMEERYEQLKKALKNLMYNNPAKEIIPSTYARSSANIESYSDWCKAAMPEAR</sequence>
<keyword evidence="8" id="KW-1185">Reference proteome</keyword>
<dbReference type="AlphaFoldDB" id="A0A4Q2KAA4"/>
<feature type="signal peptide" evidence="6">
    <location>
        <begin position="1"/>
        <end position="25"/>
    </location>
</feature>